<dbReference type="GO" id="GO:0016787">
    <property type="term" value="F:hydrolase activity"/>
    <property type="evidence" value="ECO:0007669"/>
    <property type="project" value="UniProtKB-KW"/>
</dbReference>
<dbReference type="PANTHER" id="PTHR46825:SF9">
    <property type="entry name" value="BETA-LACTAMASE-RELATED DOMAIN-CONTAINING PROTEIN"/>
    <property type="match status" value="1"/>
</dbReference>
<organism evidence="3 4">
    <name type="scientific">Paractinoplanes rhizophilus</name>
    <dbReference type="NCBI Taxonomy" id="1416877"/>
    <lineage>
        <taxon>Bacteria</taxon>
        <taxon>Bacillati</taxon>
        <taxon>Actinomycetota</taxon>
        <taxon>Actinomycetes</taxon>
        <taxon>Micromonosporales</taxon>
        <taxon>Micromonosporaceae</taxon>
        <taxon>Paractinoplanes</taxon>
    </lineage>
</organism>
<comment type="caution">
    <text evidence="3">The sequence shown here is derived from an EMBL/GenBank/DDBJ whole genome shotgun (WGS) entry which is preliminary data.</text>
</comment>
<keyword evidence="3" id="KW-0378">Hydrolase</keyword>
<evidence type="ECO:0000313" key="4">
    <source>
        <dbReference type="Proteomes" id="UP001596548"/>
    </source>
</evidence>
<dbReference type="InterPro" id="IPR050491">
    <property type="entry name" value="AmpC-like"/>
</dbReference>
<evidence type="ECO:0000256" key="1">
    <source>
        <dbReference type="SAM" id="SignalP"/>
    </source>
</evidence>
<dbReference type="Gene3D" id="3.40.710.10">
    <property type="entry name" value="DD-peptidase/beta-lactamase superfamily"/>
    <property type="match status" value="1"/>
</dbReference>
<evidence type="ECO:0000313" key="3">
    <source>
        <dbReference type="EMBL" id="MFC7279201.1"/>
    </source>
</evidence>
<feature type="domain" description="Beta-lactamase-related" evidence="2">
    <location>
        <begin position="55"/>
        <end position="347"/>
    </location>
</feature>
<dbReference type="EC" id="3.-.-.-" evidence="3"/>
<dbReference type="InterPro" id="IPR001466">
    <property type="entry name" value="Beta-lactam-related"/>
</dbReference>
<keyword evidence="4" id="KW-1185">Reference proteome</keyword>
<dbReference type="InterPro" id="IPR012338">
    <property type="entry name" value="Beta-lactam/transpept-like"/>
</dbReference>
<dbReference type="EMBL" id="JBHTBJ010000045">
    <property type="protein sequence ID" value="MFC7279201.1"/>
    <property type="molecule type" value="Genomic_DNA"/>
</dbReference>
<dbReference type="SUPFAM" id="SSF56601">
    <property type="entry name" value="beta-lactamase/transpeptidase-like"/>
    <property type="match status" value="1"/>
</dbReference>
<dbReference type="PANTHER" id="PTHR46825">
    <property type="entry name" value="D-ALANYL-D-ALANINE-CARBOXYPEPTIDASE/ENDOPEPTIDASE AMPH"/>
    <property type="match status" value="1"/>
</dbReference>
<keyword evidence="1" id="KW-0732">Signal</keyword>
<evidence type="ECO:0000259" key="2">
    <source>
        <dbReference type="Pfam" id="PF00144"/>
    </source>
</evidence>
<proteinExistence type="predicted"/>
<dbReference type="RefSeq" id="WP_378976311.1">
    <property type="nucleotide sequence ID" value="NZ_JBHTBJ010000045.1"/>
</dbReference>
<feature type="signal peptide" evidence="1">
    <location>
        <begin position="1"/>
        <end position="18"/>
    </location>
</feature>
<dbReference type="Pfam" id="PF00144">
    <property type="entry name" value="Beta-lactamase"/>
    <property type="match status" value="1"/>
</dbReference>
<reference evidence="4" key="1">
    <citation type="journal article" date="2019" name="Int. J. Syst. Evol. Microbiol.">
        <title>The Global Catalogue of Microorganisms (GCM) 10K type strain sequencing project: providing services to taxonomists for standard genome sequencing and annotation.</title>
        <authorList>
            <consortium name="The Broad Institute Genomics Platform"/>
            <consortium name="The Broad Institute Genome Sequencing Center for Infectious Disease"/>
            <person name="Wu L."/>
            <person name="Ma J."/>
        </authorList>
    </citation>
    <scope>NUCLEOTIDE SEQUENCE [LARGE SCALE GENOMIC DNA]</scope>
    <source>
        <strain evidence="4">XZYJT-10</strain>
    </source>
</reference>
<gene>
    <name evidence="3" type="ORF">ACFQS1_35005</name>
</gene>
<name>A0ABW2I2Y8_9ACTN</name>
<sequence length="559" mass="57477">MRKQLATLAALLLLTACTQDVPGPDPSAPSATPPSCPRDLDSSLSAWAVAGFSGSIAVSTGDTIDCLAAYGSADENTPNRIDTVFDIGSISKAVTAAAVLALADEGRLKLDDRAGDLLPELTGPVRAATVRQLLLHTSGLKGTHAGDTQPMTARQALTAIGRLETAAPPGVKYLYSNAGYTLLALIVEAVSGSGYRDYLASRVLRLPRGRTAGGFWNGQPAAPGPRAAGYRADGSRADGGRFAGPFWATEGNGGLAMTAGDLAAWTRALFTGRIVSAAATAAIATAGRPIDAHRGETPGWVAFDATRYGEPFLTAAGGGGDVGHNAVVVWLPRRQRVVAIMSNQLKISAEDLLRAVGPAIATGRPLPAPPAPAGAADPAAAVGAYRLSTGGSFEVGVRDGRLAVAAVGADAVTALFPPPPGVPASRLRAHEELVRRLLAGETREGRRERAAFEKGIGPIDRVTLAGTTAHEGEIRTYVSVVSRGKPVLGWYALNEEGGVEAAEVPADEPPTLRLLPSGDNRYRPDDPAGVGPAVSVRIADGLLTVYRPDGATTSARRAG</sequence>
<accession>A0ABW2I2Y8</accession>
<dbReference type="Proteomes" id="UP001596548">
    <property type="component" value="Unassembled WGS sequence"/>
</dbReference>
<dbReference type="PROSITE" id="PS51257">
    <property type="entry name" value="PROKAR_LIPOPROTEIN"/>
    <property type="match status" value="1"/>
</dbReference>
<feature type="chain" id="PRO_5046243054" evidence="1">
    <location>
        <begin position="19"/>
        <end position="559"/>
    </location>
</feature>
<protein>
    <submittedName>
        <fullName evidence="3">Serine hydrolase domain-containing protein</fullName>
        <ecNumber evidence="3">3.-.-.-</ecNumber>
    </submittedName>
</protein>